<dbReference type="OrthoDB" id="7549698at2"/>
<name>A0A328APJ5_9CAUL</name>
<dbReference type="EMBL" id="QFYQ01000001">
    <property type="protein sequence ID" value="RAK54768.1"/>
    <property type="molecule type" value="Genomic_DNA"/>
</dbReference>
<gene>
    <name evidence="1" type="ORF">DJ017_09645</name>
</gene>
<reference evidence="2" key="1">
    <citation type="submission" date="2018-05" db="EMBL/GenBank/DDBJ databases">
        <authorList>
            <person name="Li X."/>
        </authorList>
    </citation>
    <scope>NUCLEOTIDE SEQUENCE [LARGE SCALE GENOMIC DNA]</scope>
    <source>
        <strain evidence="2">LX32</strain>
    </source>
</reference>
<accession>A0A328APJ5</accession>
<dbReference type="AlphaFoldDB" id="A0A328APJ5"/>
<dbReference type="RefSeq" id="WP_111528518.1">
    <property type="nucleotide sequence ID" value="NZ_JBHRSG010000004.1"/>
</dbReference>
<proteinExistence type="predicted"/>
<protein>
    <recommendedName>
        <fullName evidence="3">HTH iclR-type domain-containing protein</fullName>
    </recommendedName>
</protein>
<comment type="caution">
    <text evidence="1">The sequence shown here is derived from an EMBL/GenBank/DDBJ whole genome shotgun (WGS) entry which is preliminary data.</text>
</comment>
<sequence>MTAAQPSFDTVSLVTLLTIPCILDASMVGREDRDFMDALILLAVVQANVAPLIRDRDLQRAYGGADEPPPDELRRPVSINAIAHSLRLPYETTRRRIMRLAREGACDIGESGVIVPTRELASPRHVMALMAIWQQIHALYLRLRDLGLMDEMIAPADRVRWDAAAGEPPVRAVIRIASDFMLRLIDNTTAQFGGLVAGVIWFAILRANTEHLSTESRPGLADDGRRRPVRIAEIAGRLSAPQETVRRYAAELAAQDLCERGAKGFVVPAEVLARPESMKILTENFSDLQRMFSGFAQLGVLAEWDRQSPPLQGVA</sequence>
<dbReference type="Proteomes" id="UP000249254">
    <property type="component" value="Unassembled WGS sequence"/>
</dbReference>
<evidence type="ECO:0008006" key="3">
    <source>
        <dbReference type="Google" id="ProtNLM"/>
    </source>
</evidence>
<evidence type="ECO:0000313" key="2">
    <source>
        <dbReference type="Proteomes" id="UP000249254"/>
    </source>
</evidence>
<keyword evidence="2" id="KW-1185">Reference proteome</keyword>
<evidence type="ECO:0000313" key="1">
    <source>
        <dbReference type="EMBL" id="RAK54768.1"/>
    </source>
</evidence>
<organism evidence="1 2">
    <name type="scientific">Phenylobacterium soli</name>
    <dbReference type="NCBI Taxonomy" id="2170551"/>
    <lineage>
        <taxon>Bacteria</taxon>
        <taxon>Pseudomonadati</taxon>
        <taxon>Pseudomonadota</taxon>
        <taxon>Alphaproteobacteria</taxon>
        <taxon>Caulobacterales</taxon>
        <taxon>Caulobacteraceae</taxon>
        <taxon>Phenylobacterium</taxon>
    </lineage>
</organism>